<dbReference type="FunCoup" id="A0A2P6NE56">
    <property type="interactions" value="16"/>
</dbReference>
<comment type="similarity">
    <text evidence="5">Belongs to the cyclic nucleotide phosphodiesterase family.</text>
</comment>
<dbReference type="PANTHER" id="PTHR11347">
    <property type="entry name" value="CYCLIC NUCLEOTIDE PHOSPHODIESTERASE"/>
    <property type="match status" value="1"/>
</dbReference>
<dbReference type="Pfam" id="PF00233">
    <property type="entry name" value="PDEase_I"/>
    <property type="match status" value="1"/>
</dbReference>
<feature type="compositionally biased region" description="Basic and acidic residues" evidence="6">
    <location>
        <begin position="295"/>
        <end position="315"/>
    </location>
</feature>
<dbReference type="Proteomes" id="UP000241769">
    <property type="component" value="Unassembled WGS sequence"/>
</dbReference>
<evidence type="ECO:0000256" key="4">
    <source>
        <dbReference type="PIRSR" id="PIRSR623088-3"/>
    </source>
</evidence>
<evidence type="ECO:0000259" key="7">
    <source>
        <dbReference type="PROSITE" id="PS51845"/>
    </source>
</evidence>
<feature type="binding site" evidence="4">
    <location>
        <position position="947"/>
    </location>
    <ligand>
        <name>Zn(2+)</name>
        <dbReference type="ChEBI" id="CHEBI:29105"/>
        <label>1</label>
    </ligand>
</feature>
<dbReference type="STRING" id="1890364.A0A2P6NE56"/>
<evidence type="ECO:0000256" key="3">
    <source>
        <dbReference type="PIRSR" id="PIRSR623088-1"/>
    </source>
</evidence>
<dbReference type="InterPro" id="IPR003607">
    <property type="entry name" value="HD/PDEase_dom"/>
</dbReference>
<dbReference type="InterPro" id="IPR023174">
    <property type="entry name" value="PDEase_CS"/>
</dbReference>
<feature type="binding site" evidence="4">
    <location>
        <position position="947"/>
    </location>
    <ligand>
        <name>Zn(2+)</name>
        <dbReference type="ChEBI" id="CHEBI:29105"/>
        <label>2</label>
    </ligand>
</feature>
<comment type="caution">
    <text evidence="8">The sequence shown here is derived from an EMBL/GenBank/DDBJ whole genome shotgun (WGS) entry which is preliminary data.</text>
</comment>
<dbReference type="GO" id="GO:0007165">
    <property type="term" value="P:signal transduction"/>
    <property type="evidence" value="ECO:0007669"/>
    <property type="project" value="InterPro"/>
</dbReference>
<accession>A0A2P6NE56</accession>
<evidence type="ECO:0000313" key="9">
    <source>
        <dbReference type="Proteomes" id="UP000241769"/>
    </source>
</evidence>
<dbReference type="SUPFAM" id="SSF109604">
    <property type="entry name" value="HD-domain/PDEase-like"/>
    <property type="match status" value="1"/>
</dbReference>
<evidence type="ECO:0000313" key="8">
    <source>
        <dbReference type="EMBL" id="PRP82244.1"/>
    </source>
</evidence>
<dbReference type="SMART" id="SM00471">
    <property type="entry name" value="HDc"/>
    <property type="match status" value="1"/>
</dbReference>
<keyword evidence="1 4" id="KW-0479">Metal-binding</keyword>
<keyword evidence="9" id="KW-1185">Reference proteome</keyword>
<feature type="domain" description="PDEase" evidence="7">
    <location>
        <begin position="826"/>
        <end position="1157"/>
    </location>
</feature>
<name>A0A2P6NE56_9EUKA</name>
<evidence type="ECO:0000256" key="1">
    <source>
        <dbReference type="ARBA" id="ARBA00022723"/>
    </source>
</evidence>
<dbReference type="GO" id="GO:0004114">
    <property type="term" value="F:3',5'-cyclic-nucleotide phosphodiesterase activity"/>
    <property type="evidence" value="ECO:0007669"/>
    <property type="project" value="InterPro"/>
</dbReference>
<dbReference type="PROSITE" id="PS00126">
    <property type="entry name" value="PDEASE_I_1"/>
    <property type="match status" value="1"/>
</dbReference>
<feature type="binding site" evidence="4">
    <location>
        <position position="946"/>
    </location>
    <ligand>
        <name>Zn(2+)</name>
        <dbReference type="ChEBI" id="CHEBI:29105"/>
        <label>1</label>
    </ligand>
</feature>
<keyword evidence="2 5" id="KW-0378">Hydrolase</keyword>
<sequence>MADASEGSDDEYTLPFENNKQFVKYLYDEYKQDIPLPCIAAHYPKDLVWTFGGQRNEDFPLSGTWHGQTGLIEFLTLKDHLIQVDKWHRKEYLWEPGSDKVVVFLDCEYTIRSTGVSYAAEVKMVFDYTPVLTAWKQRHGDGSVPISRVVALSKPTDLKGQTSSIYIHSVFHSSQSGNFVATHNRYQYEPVASKFSNVLLFHTQTCHNIPTLSCITPPTVEPGSLATHEPHNAPSFTRLLGRNLFLTDFRGKLVDTSIAAPLFLLQEDRSLPSAVPFMASLKQVLPVISFDWSHSKGPEKTEQHNSPIRRERSFSRDSVSVAPKENVPRLSGSSPDLAFESRLPKKAGLSTSPKLVNRGRKQLRLSLDNKSRSEPIPILRSYTPPPQSNSPGCASPSPPLPPLSPSNRVTFDPTLYSEAPSQRDAEPVVNPEQVDTEEELSKPVVPRSLKEICRDLSLTTESPLHVKLKNMIDHDEKILQHVYEEVPQGRKSIIPLMNTMMEIAYAPVPTDSPFTVLLVGPDMSSLSAHLSSNNVIVLHVETSSEAVFFANEDYTAVLVSDLLDEPIDAFVAKMKSFGQCPTIYVALWSSKPSRERMQIWKKSGVRLNLPLHASTSSILRHLNNLGRQKLMRKIVHSAILSEEHALIVENGLIQSRNHHKQRYEVLAGHADIMNKFRNSSLEGIYLLVQEAKELRSMLSQNMEMLNNMNAERIQDRLNTKDVGRARAGSIGRSLKPIKPAVDMTSEHTSTPMQQILSRLAQTTTLGTADLKNVLSGLSQNLSSLDLHRPSVEKIEALDDDDMTKSYLVGSFLSTDGAKKTKAPLRRSETVSSEIQSSVILIAGIPLGINGLRNLRFDSLEWTKDNLCDLVEVIYKDLGLIDRFDIPVTKLRNFAKGLTKGYLNNPYHNWHHAFDVMQMCFVLLKEGAGNLLEPIYQLGLLTSALCHDLNHPGLNNNYQINAQTDLSIVYNDISVLENLHCSRAFYLLKELDCNIFCNLTSEEAVMMRRCMVSAILSTDMTGHFELMTKFANLVEARTSLPNCEEDKIFVTPQEIQLLINVLLHTADISNMGRPSDIARKWSDLVFQEGLEQGDREKKEKLPISPYMNREDSNQAKLSLMFIDYVVSPLFTKVVRLLPNMAPLMQNLQQNRTIWERLA</sequence>
<dbReference type="OrthoDB" id="546632at2759"/>
<dbReference type="InterPro" id="IPR023088">
    <property type="entry name" value="PDEase"/>
</dbReference>
<proteinExistence type="inferred from homology"/>
<reference evidence="8 9" key="1">
    <citation type="journal article" date="2018" name="Genome Biol. Evol.">
        <title>Multiple Roots of Fruiting Body Formation in Amoebozoa.</title>
        <authorList>
            <person name="Hillmann F."/>
            <person name="Forbes G."/>
            <person name="Novohradska S."/>
            <person name="Ferling I."/>
            <person name="Riege K."/>
            <person name="Groth M."/>
            <person name="Westermann M."/>
            <person name="Marz M."/>
            <person name="Spaller T."/>
            <person name="Winckler T."/>
            <person name="Schaap P."/>
            <person name="Glockner G."/>
        </authorList>
    </citation>
    <scope>NUCLEOTIDE SEQUENCE [LARGE SCALE GENOMIC DNA]</scope>
    <source>
        <strain evidence="8 9">Jena</strain>
    </source>
</reference>
<feature type="binding site" evidence="4">
    <location>
        <position position="911"/>
    </location>
    <ligand>
        <name>Zn(2+)</name>
        <dbReference type="ChEBI" id="CHEBI:29105"/>
        <label>1</label>
    </ligand>
</feature>
<dbReference type="AlphaFoldDB" id="A0A2P6NE56"/>
<dbReference type="Gene3D" id="1.10.1300.10">
    <property type="entry name" value="3'5'-cyclic nucleotide phosphodiesterase, catalytic domain"/>
    <property type="match status" value="1"/>
</dbReference>
<dbReference type="Gene3D" id="3.10.450.50">
    <property type="match status" value="1"/>
</dbReference>
<dbReference type="GO" id="GO:0046872">
    <property type="term" value="F:metal ion binding"/>
    <property type="evidence" value="ECO:0007669"/>
    <property type="project" value="UniProtKB-KW"/>
</dbReference>
<feature type="active site" description="Proton donor" evidence="3">
    <location>
        <position position="907"/>
    </location>
</feature>
<dbReference type="InterPro" id="IPR036971">
    <property type="entry name" value="PDEase_catalytic_dom_sf"/>
</dbReference>
<dbReference type="SUPFAM" id="SSF54427">
    <property type="entry name" value="NTF2-like"/>
    <property type="match status" value="1"/>
</dbReference>
<dbReference type="EMBL" id="MDYQ01000107">
    <property type="protein sequence ID" value="PRP82244.1"/>
    <property type="molecule type" value="Genomic_DNA"/>
</dbReference>
<dbReference type="EC" id="3.1.4.-" evidence="5"/>
<evidence type="ECO:0000256" key="6">
    <source>
        <dbReference type="SAM" id="MobiDB-lite"/>
    </source>
</evidence>
<evidence type="ECO:0000256" key="2">
    <source>
        <dbReference type="ARBA" id="ARBA00022801"/>
    </source>
</evidence>
<organism evidence="8 9">
    <name type="scientific">Planoprotostelium fungivorum</name>
    <dbReference type="NCBI Taxonomy" id="1890364"/>
    <lineage>
        <taxon>Eukaryota</taxon>
        <taxon>Amoebozoa</taxon>
        <taxon>Evosea</taxon>
        <taxon>Variosea</taxon>
        <taxon>Cavosteliida</taxon>
        <taxon>Cavosteliaceae</taxon>
        <taxon>Planoprotostelium</taxon>
    </lineage>
</organism>
<gene>
    <name evidence="8" type="ORF">PROFUN_06256</name>
</gene>
<dbReference type="InterPro" id="IPR032710">
    <property type="entry name" value="NTF2-like_dom_sf"/>
</dbReference>
<comment type="cofactor">
    <cofactor evidence="5">
        <name>a divalent metal cation</name>
        <dbReference type="ChEBI" id="CHEBI:60240"/>
    </cofactor>
    <text evidence="5">Binds 2 divalent metal cations per subunit. Site 1 may preferentially bind zinc ions, while site 2 has a preference for magnesium and/or manganese ions.</text>
</comment>
<dbReference type="PRINTS" id="PR00387">
    <property type="entry name" value="PDIESTERASE1"/>
</dbReference>
<evidence type="ECO:0000256" key="5">
    <source>
        <dbReference type="RuleBase" id="RU363067"/>
    </source>
</evidence>
<dbReference type="CDD" id="cd00077">
    <property type="entry name" value="HDc"/>
    <property type="match status" value="1"/>
</dbReference>
<feature type="region of interest" description="Disordered" evidence="6">
    <location>
        <begin position="295"/>
        <end position="442"/>
    </location>
</feature>
<feature type="binding site" evidence="4">
    <location>
        <position position="1066"/>
    </location>
    <ligand>
        <name>Zn(2+)</name>
        <dbReference type="ChEBI" id="CHEBI:29105"/>
        <label>1</label>
    </ligand>
</feature>
<protein>
    <recommendedName>
        <fullName evidence="5">Phosphodiesterase</fullName>
        <ecNumber evidence="5">3.1.4.-</ecNumber>
    </recommendedName>
</protein>
<dbReference type="InParanoid" id="A0A2P6NE56"/>
<dbReference type="InterPro" id="IPR002073">
    <property type="entry name" value="PDEase_catalytic_dom"/>
</dbReference>
<dbReference type="PROSITE" id="PS51845">
    <property type="entry name" value="PDEASE_I_2"/>
    <property type="match status" value="1"/>
</dbReference>